<evidence type="ECO:0000313" key="8">
    <source>
        <dbReference type="Proteomes" id="UP000549394"/>
    </source>
</evidence>
<proteinExistence type="inferred from homology"/>
<evidence type="ECO:0000256" key="2">
    <source>
        <dbReference type="ARBA" id="ARBA00008392"/>
    </source>
</evidence>
<evidence type="ECO:0000256" key="5">
    <source>
        <dbReference type="ARBA" id="ARBA00023315"/>
    </source>
</evidence>
<dbReference type="GO" id="GO:0009102">
    <property type="term" value="P:biotin biosynthetic process"/>
    <property type="evidence" value="ECO:0007669"/>
    <property type="project" value="TreeGrafter"/>
</dbReference>
<evidence type="ECO:0000256" key="1">
    <source>
        <dbReference type="ARBA" id="ARBA00001933"/>
    </source>
</evidence>
<comment type="caution">
    <text evidence="7">The sequence shown here is derived from an EMBL/GenBank/DDBJ whole genome shotgun (WGS) entry which is preliminary data.</text>
</comment>
<protein>
    <recommendedName>
        <fullName evidence="6">Aminotransferase class I/classII large domain-containing protein</fullName>
    </recommendedName>
</protein>
<dbReference type="Gene3D" id="3.40.640.10">
    <property type="entry name" value="Type I PLP-dependent aspartate aminotransferase-like (Major domain)"/>
    <property type="match status" value="1"/>
</dbReference>
<evidence type="ECO:0000259" key="6">
    <source>
        <dbReference type="Pfam" id="PF00155"/>
    </source>
</evidence>
<dbReference type="AlphaFoldDB" id="A0A7I8WF01"/>
<dbReference type="InterPro" id="IPR004839">
    <property type="entry name" value="Aminotransferase_I/II_large"/>
</dbReference>
<feature type="domain" description="Aminotransferase class I/classII large" evidence="6">
    <location>
        <begin position="95"/>
        <end position="335"/>
    </location>
</feature>
<dbReference type="SUPFAM" id="SSF53383">
    <property type="entry name" value="PLP-dependent transferases"/>
    <property type="match status" value="1"/>
</dbReference>
<dbReference type="Gene3D" id="3.90.1150.10">
    <property type="entry name" value="Aspartate Aminotransferase, domain 1"/>
    <property type="match status" value="1"/>
</dbReference>
<gene>
    <name evidence="7" type="ORF">DGYR_LOCUS14002</name>
</gene>
<evidence type="ECO:0000256" key="4">
    <source>
        <dbReference type="ARBA" id="ARBA00022898"/>
    </source>
</evidence>
<evidence type="ECO:0000256" key="3">
    <source>
        <dbReference type="ARBA" id="ARBA00022679"/>
    </source>
</evidence>
<dbReference type="PANTHER" id="PTHR13693">
    <property type="entry name" value="CLASS II AMINOTRANSFERASE/8-AMINO-7-OXONONANOATE SYNTHASE"/>
    <property type="match status" value="1"/>
</dbReference>
<name>A0A7I8WF01_9ANNE</name>
<dbReference type="GO" id="GO:0008710">
    <property type="term" value="F:8-amino-7-oxononanoate synthase activity"/>
    <property type="evidence" value="ECO:0007669"/>
    <property type="project" value="TreeGrafter"/>
</dbReference>
<keyword evidence="4" id="KW-0663">Pyridoxal phosphate</keyword>
<dbReference type="InterPro" id="IPR015424">
    <property type="entry name" value="PyrdxlP-dep_Trfase"/>
</dbReference>
<dbReference type="PANTHER" id="PTHR13693:SF100">
    <property type="entry name" value="8-AMINO-7-OXONONANOATE SYNTHASE"/>
    <property type="match status" value="1"/>
</dbReference>
<keyword evidence="3" id="KW-0808">Transferase</keyword>
<dbReference type="InterPro" id="IPR050087">
    <property type="entry name" value="AON_synthase_class-II"/>
</dbReference>
<dbReference type="EMBL" id="CAJFCJ010000081">
    <property type="protein sequence ID" value="CAD5126774.1"/>
    <property type="molecule type" value="Genomic_DNA"/>
</dbReference>
<keyword evidence="8" id="KW-1185">Reference proteome</keyword>
<dbReference type="Pfam" id="PF00155">
    <property type="entry name" value="Aminotran_1_2"/>
    <property type="match status" value="1"/>
</dbReference>
<dbReference type="Proteomes" id="UP000549394">
    <property type="component" value="Unassembled WGS sequence"/>
</dbReference>
<dbReference type="GO" id="GO:0030170">
    <property type="term" value="F:pyridoxal phosphate binding"/>
    <property type="evidence" value="ECO:0007669"/>
    <property type="project" value="InterPro"/>
</dbReference>
<comment type="cofactor">
    <cofactor evidence="1">
        <name>pyridoxal 5'-phosphate</name>
        <dbReference type="ChEBI" id="CHEBI:597326"/>
    </cofactor>
</comment>
<dbReference type="InterPro" id="IPR015421">
    <property type="entry name" value="PyrdxlP-dep_Trfase_major"/>
</dbReference>
<evidence type="ECO:0000313" key="7">
    <source>
        <dbReference type="EMBL" id="CAD5126774.1"/>
    </source>
</evidence>
<organism evidence="7 8">
    <name type="scientific">Dimorphilus gyrociliatus</name>
    <dbReference type="NCBI Taxonomy" id="2664684"/>
    <lineage>
        <taxon>Eukaryota</taxon>
        <taxon>Metazoa</taxon>
        <taxon>Spiralia</taxon>
        <taxon>Lophotrochozoa</taxon>
        <taxon>Annelida</taxon>
        <taxon>Polychaeta</taxon>
        <taxon>Polychaeta incertae sedis</taxon>
        <taxon>Dinophilidae</taxon>
        <taxon>Dimorphilus</taxon>
    </lineage>
</organism>
<dbReference type="InterPro" id="IPR015422">
    <property type="entry name" value="PyrdxlP-dep_Trfase_small"/>
</dbReference>
<accession>A0A7I8WF01</accession>
<reference evidence="7 8" key="1">
    <citation type="submission" date="2020-08" db="EMBL/GenBank/DDBJ databases">
        <authorList>
            <person name="Hejnol A."/>
        </authorList>
    </citation>
    <scope>NUCLEOTIDE SEQUENCE [LARGE SCALE GENOMIC DNA]</scope>
</reference>
<dbReference type="OrthoDB" id="9988688at2759"/>
<comment type="similarity">
    <text evidence="2">Belongs to the class-II pyridoxal-phosphate-dependent aminotransferase family.</text>
</comment>
<keyword evidence="5" id="KW-0012">Acyltransferase</keyword>
<sequence>MLRSYRFLKVVRHLTLSLRYQSTADKIQALGPISPALLESTGLIKKALGDVYFDSLKGDIDFSSCDYLSYSAHPYLNQIDGSSIVKHGRISFNRSSCYNRHPNSKVTKLEEVISEHAGGHKTIFVNSGTEANQVAFQVILQDRPEVPIYLDKYSHPTMDLGAKAIGRYNSLYFNHCDVDHLRELIRANGPGLVGVDSVYSAFGTMAPIEKIAQLCKETGCIFLVDESHSYGIYNEDGGGLVKQLGLEDDIPIRTFSTGKAMGAGGGAVVLNKVAGEYIDDIRKGSNMSIFTLAAQDCLAERLIETVKLVKTEKWRRDDLFDKIKYFKESCIELGYNGVLIRDDNTLIPTFIVGSLDLVLEMNDDFIKEQMFPAPDLYPSATEKNAAIRFAINHTLTYPQINRALNLLKLFRNKYKPETWPDANPNAVLF</sequence>